<reference key="1">
    <citation type="submission" date="2009-07" db="EMBL/GenBank/DDBJ databases">
        <authorList>
            <person name="Genoscope - CEA"/>
        </authorList>
    </citation>
    <scope>NUCLEOTIDE SEQUENCE</scope>
    <source>
        <strain>3As</strain>
    </source>
</reference>
<dbReference type="KEGG" id="thi:THI_1438"/>
<dbReference type="Proteomes" id="UP000078599">
    <property type="component" value="Unassembled WGS sequence"/>
</dbReference>
<dbReference type="AlphaFoldDB" id="D6CQ42"/>
<reference evidence="1" key="3">
    <citation type="submission" date="2010-07" db="EMBL/GenBank/DDBJ databases">
        <authorList>
            <person name="Genoscope - CEA"/>
        </authorList>
    </citation>
    <scope>NUCLEOTIDE SEQUENCE</scope>
    <source>
        <strain evidence="1">3As</strain>
    </source>
</reference>
<dbReference type="EMBL" id="CTRI01000023">
    <property type="protein sequence ID" value="CQR34241.1"/>
    <property type="molecule type" value="Genomic_DNA"/>
</dbReference>
<sequence length="87" mass="9152">MRHGSVNDLADLLALISQDQGIDQLSYATLHVRCPAHQGASTSSLLVNFAPDTGMRLSCCCGCEPADILAAVRLARDTAEPKSLQAA</sequence>
<evidence type="ECO:0000313" key="2">
    <source>
        <dbReference type="EMBL" id="CQR34241.1"/>
    </source>
</evidence>
<dbReference type="HOGENOM" id="CLU_2482301_0_0_4"/>
<evidence type="ECO:0000313" key="3">
    <source>
        <dbReference type="Proteomes" id="UP000002372"/>
    </source>
</evidence>
<evidence type="ECO:0000313" key="4">
    <source>
        <dbReference type="Proteomes" id="UP000078599"/>
    </source>
</evidence>
<reference evidence="3" key="2">
    <citation type="journal article" date="2010" name="PLoS Genet.">
        <title>Structure, function, and evolution of the Thiomonas spp. genome.</title>
        <authorList>
            <person name="Arsene-Ploetze F."/>
            <person name="Koechler S."/>
            <person name="Marchal M."/>
            <person name="Coppee J.Y."/>
            <person name="Chandler M."/>
            <person name="Bonnefoy V."/>
            <person name="Brochier-Armanet C."/>
            <person name="Barakat M."/>
            <person name="Barbe V."/>
            <person name="Battaglia-Brunet F."/>
            <person name="Bruneel O."/>
            <person name="Bryan C.G."/>
            <person name="Cleiss-Arnold J."/>
            <person name="Cruveiller S."/>
            <person name="Erhardt M."/>
            <person name="Heinrich-Salmeron A."/>
            <person name="Hommais F."/>
            <person name="Joulian C."/>
            <person name="Krin E."/>
            <person name="Lieutaud A."/>
            <person name="Lievremont D."/>
            <person name="Michel C."/>
            <person name="Muller D."/>
            <person name="Ortet P."/>
            <person name="Proux C."/>
            <person name="Siguier P."/>
            <person name="Roche D."/>
            <person name="Rouy Z."/>
            <person name="Salvignol G."/>
            <person name="Slyemi D."/>
            <person name="Talla E."/>
            <person name="Weiss S."/>
            <person name="Weissenbach J."/>
            <person name="Medigue C."/>
            <person name="Bertin P.N."/>
        </authorList>
    </citation>
    <scope>NUCLEOTIDE SEQUENCE [LARGE SCALE GENOMIC DNA]</scope>
    <source>
        <strain evidence="3">DSM 22701 / CIP 110005 / 3As</strain>
    </source>
</reference>
<protein>
    <submittedName>
        <fullName evidence="1">Uncharacterized protein</fullName>
    </submittedName>
</protein>
<proteinExistence type="predicted"/>
<dbReference type="EMBL" id="FP475956">
    <property type="protein sequence ID" value="CAZ88122.1"/>
    <property type="molecule type" value="Genomic_DNA"/>
</dbReference>
<dbReference type="OrthoDB" id="7465087at2"/>
<reference evidence="2 4" key="4">
    <citation type="submission" date="2015-03" db="EMBL/GenBank/DDBJ databases">
        <authorList>
            <person name="Regsiter A."/>
            <person name="william w."/>
        </authorList>
    </citation>
    <scope>NUCLEOTIDE SEQUENCE [LARGE SCALE GENOMIC DNA]</scope>
    <source>
        <strain evidence="2 4">CB1</strain>
    </source>
</reference>
<evidence type="ECO:0000313" key="1">
    <source>
        <dbReference type="EMBL" id="CAZ88122.1"/>
    </source>
</evidence>
<gene>
    <name evidence="1" type="ordered locus">THI_1438</name>
    <name evidence="2" type="ORF">THICB1_30367</name>
</gene>
<dbReference type="RefSeq" id="WP_013105456.1">
    <property type="nucleotide sequence ID" value="NC_014145.1"/>
</dbReference>
<dbReference type="Proteomes" id="UP000002372">
    <property type="component" value="Chromosome"/>
</dbReference>
<accession>D6CQ42</accession>
<keyword evidence="4" id="KW-1185">Reference proteome</keyword>
<organism evidence="1 3">
    <name type="scientific">Thiomonas arsenitoxydans (strain DSM 22701 / CIP 110005 / 3As)</name>
    <dbReference type="NCBI Taxonomy" id="426114"/>
    <lineage>
        <taxon>Bacteria</taxon>
        <taxon>Pseudomonadati</taxon>
        <taxon>Pseudomonadota</taxon>
        <taxon>Betaproteobacteria</taxon>
        <taxon>Burkholderiales</taxon>
        <taxon>Thiomonas</taxon>
    </lineage>
</organism>
<name>D6CQ42_THIA3</name>